<reference evidence="7 8" key="1">
    <citation type="submission" date="2020-03" db="EMBL/GenBank/DDBJ databases">
        <title>Propioniciclava sp. nov., isolated from Hydrophilus acuminatus.</title>
        <authorList>
            <person name="Hyun D.-W."/>
            <person name="Bae J.-W."/>
        </authorList>
    </citation>
    <scope>NUCLEOTIDE SEQUENCE [LARGE SCALE GENOMIC DNA]</scope>
    <source>
        <strain evidence="7 8">HDW11</strain>
    </source>
</reference>
<feature type="transmembrane region" description="Helical" evidence="6">
    <location>
        <begin position="355"/>
        <end position="388"/>
    </location>
</feature>
<evidence type="ECO:0000256" key="5">
    <source>
        <dbReference type="ARBA" id="ARBA00023136"/>
    </source>
</evidence>
<evidence type="ECO:0000256" key="2">
    <source>
        <dbReference type="ARBA" id="ARBA00022448"/>
    </source>
</evidence>
<evidence type="ECO:0000256" key="4">
    <source>
        <dbReference type="ARBA" id="ARBA00022989"/>
    </source>
</evidence>
<dbReference type="InterPro" id="IPR004813">
    <property type="entry name" value="OPT"/>
</dbReference>
<feature type="transmembrane region" description="Helical" evidence="6">
    <location>
        <begin position="495"/>
        <end position="518"/>
    </location>
</feature>
<organism evidence="7 8">
    <name type="scientific">Propioniciclava coleopterorum</name>
    <dbReference type="NCBI Taxonomy" id="2714937"/>
    <lineage>
        <taxon>Bacteria</taxon>
        <taxon>Bacillati</taxon>
        <taxon>Actinomycetota</taxon>
        <taxon>Actinomycetes</taxon>
        <taxon>Propionibacteriales</taxon>
        <taxon>Propionibacteriaceae</taxon>
        <taxon>Propioniciclava</taxon>
    </lineage>
</organism>
<dbReference type="RefSeq" id="WP_166234245.1">
    <property type="nucleotide sequence ID" value="NZ_CP049865.1"/>
</dbReference>
<evidence type="ECO:0000313" key="7">
    <source>
        <dbReference type="EMBL" id="QIK73174.1"/>
    </source>
</evidence>
<protein>
    <submittedName>
        <fullName evidence="7">OPT family oligopeptide transporter</fullName>
    </submittedName>
</protein>
<dbReference type="KEGG" id="prv:G7070_14045"/>
<evidence type="ECO:0000256" key="1">
    <source>
        <dbReference type="ARBA" id="ARBA00004141"/>
    </source>
</evidence>
<sequence>MSQQAAEPRGHSADAAHPRTFEPSMVVVLVITSILGAIIGIQILTTLGVTPNTAIIGVLVAIALSRIPLAALKKFRSVHRQNLVQSNISTATFVAANSLLLPIAIPWVMGRPELVWPLLIGAAAAALIDFLMLYWMFDSRVFPGKEAWPPGLAAAEAIKAGDRGGRRAGLLGIGTLVGIIGSAIGVPMSAFGVAFIGNIVALTMFGVGLLIRGYSMPIAGIDINAMYIPHGFMIGAGIVALFQAVWTIVGRRKATAHAVATGAKTSELSRVIEEGEVAPPVVVDRGELTRSEEAVKMALTRGAVLYAIAAAVLAVVSGLLAEMGIGMLILWVLFATFACIAAEFIVGLSAMHSGWFPAFATALIFLSLALIVGFPPVAVALVTGFIAAGGPAFADAGYDFKTGWILRRHESRAMEIEGRKQQFFAGVVGMAVALAVVAIAHPMYFANEQFPPVAKVFVATIQAGVDPALITTLALWAIPGAIIQAIGGPKRQMGILLATGMLISNPAAGWAVLVGIALRILYTRLRKDKDAAESEMTIAAAGFIAGDALWSFGNSMYKLVK</sequence>
<feature type="transmembrane region" description="Helical" evidence="6">
    <location>
        <begin position="53"/>
        <end position="72"/>
    </location>
</feature>
<name>A0A6G7Y8F7_9ACTN</name>
<feature type="transmembrane region" description="Helical" evidence="6">
    <location>
        <begin position="192"/>
        <end position="215"/>
    </location>
</feature>
<feature type="transmembrane region" description="Helical" evidence="6">
    <location>
        <begin position="423"/>
        <end position="444"/>
    </location>
</feature>
<feature type="transmembrane region" description="Helical" evidence="6">
    <location>
        <begin position="303"/>
        <end position="321"/>
    </location>
</feature>
<feature type="transmembrane region" description="Helical" evidence="6">
    <location>
        <begin position="456"/>
        <end position="483"/>
    </location>
</feature>
<proteinExistence type="predicted"/>
<dbReference type="GO" id="GO:0035673">
    <property type="term" value="F:oligopeptide transmembrane transporter activity"/>
    <property type="evidence" value="ECO:0007669"/>
    <property type="project" value="InterPro"/>
</dbReference>
<evidence type="ECO:0000256" key="6">
    <source>
        <dbReference type="SAM" id="Phobius"/>
    </source>
</evidence>
<keyword evidence="4 6" id="KW-1133">Transmembrane helix</keyword>
<dbReference type="AlphaFoldDB" id="A0A6G7Y8F7"/>
<feature type="transmembrane region" description="Helical" evidence="6">
    <location>
        <begin position="328"/>
        <end position="349"/>
    </location>
</feature>
<comment type="subcellular location">
    <subcellularLocation>
        <location evidence="1">Membrane</location>
        <topology evidence="1">Multi-pass membrane protein</topology>
    </subcellularLocation>
</comment>
<dbReference type="GO" id="GO:0016020">
    <property type="term" value="C:membrane"/>
    <property type="evidence" value="ECO:0007669"/>
    <property type="project" value="UniProtKB-SubCell"/>
</dbReference>
<accession>A0A6G7Y8F7</accession>
<dbReference type="EMBL" id="CP049865">
    <property type="protein sequence ID" value="QIK73174.1"/>
    <property type="molecule type" value="Genomic_DNA"/>
</dbReference>
<feature type="transmembrane region" description="Helical" evidence="6">
    <location>
        <begin position="538"/>
        <end position="557"/>
    </location>
</feature>
<feature type="transmembrane region" description="Helical" evidence="6">
    <location>
        <begin position="168"/>
        <end position="186"/>
    </location>
</feature>
<feature type="transmembrane region" description="Helical" evidence="6">
    <location>
        <begin position="26"/>
        <end position="47"/>
    </location>
</feature>
<dbReference type="Proteomes" id="UP000501058">
    <property type="component" value="Chromosome"/>
</dbReference>
<keyword evidence="8" id="KW-1185">Reference proteome</keyword>
<evidence type="ECO:0000313" key="8">
    <source>
        <dbReference type="Proteomes" id="UP000501058"/>
    </source>
</evidence>
<feature type="transmembrane region" description="Helical" evidence="6">
    <location>
        <begin position="84"/>
        <end position="108"/>
    </location>
</feature>
<dbReference type="Pfam" id="PF03169">
    <property type="entry name" value="OPT"/>
    <property type="match status" value="2"/>
</dbReference>
<evidence type="ECO:0000256" key="3">
    <source>
        <dbReference type="ARBA" id="ARBA00022692"/>
    </source>
</evidence>
<gene>
    <name evidence="7" type="ORF">G7070_14045</name>
</gene>
<feature type="transmembrane region" description="Helical" evidence="6">
    <location>
        <begin position="114"/>
        <end position="137"/>
    </location>
</feature>
<feature type="transmembrane region" description="Helical" evidence="6">
    <location>
        <begin position="227"/>
        <end position="249"/>
    </location>
</feature>
<keyword evidence="3 6" id="KW-0812">Transmembrane</keyword>
<keyword evidence="5 6" id="KW-0472">Membrane</keyword>
<keyword evidence="2" id="KW-0813">Transport</keyword>